<dbReference type="Gene3D" id="3.20.20.140">
    <property type="entry name" value="Metal-dependent hydrolases"/>
    <property type="match status" value="1"/>
</dbReference>
<dbReference type="GO" id="GO:0016788">
    <property type="term" value="F:hydrolase activity, acting on ester bonds"/>
    <property type="evidence" value="ECO:0007669"/>
    <property type="project" value="InterPro"/>
</dbReference>
<dbReference type="PANTHER" id="PTHR10819:SF3">
    <property type="entry name" value="PHOSPHOTRIESTERASE-RELATED PROTEIN"/>
    <property type="match status" value="1"/>
</dbReference>
<dbReference type="InterPro" id="IPR017947">
    <property type="entry name" value="AryldialkylPase_Zn-BS"/>
</dbReference>
<dbReference type="EMBL" id="AXCW01000353">
    <property type="protein sequence ID" value="EYR62036.1"/>
    <property type="molecule type" value="Genomic_DNA"/>
</dbReference>
<dbReference type="GO" id="GO:0008270">
    <property type="term" value="F:zinc ion binding"/>
    <property type="evidence" value="ECO:0007669"/>
    <property type="project" value="InterPro"/>
</dbReference>
<name>A0A021VLH8_9CELL</name>
<evidence type="ECO:0000313" key="6">
    <source>
        <dbReference type="Proteomes" id="UP000019753"/>
    </source>
</evidence>
<organism evidence="5 6">
    <name type="scientific">Actinotalea ferrariae CF5-4</name>
    <dbReference type="NCBI Taxonomy" id="948458"/>
    <lineage>
        <taxon>Bacteria</taxon>
        <taxon>Bacillati</taxon>
        <taxon>Actinomycetota</taxon>
        <taxon>Actinomycetes</taxon>
        <taxon>Micrococcales</taxon>
        <taxon>Cellulomonadaceae</taxon>
        <taxon>Actinotalea</taxon>
    </lineage>
</organism>
<protein>
    <submittedName>
        <fullName evidence="5">Aryldialkylphosphatase</fullName>
    </submittedName>
</protein>
<evidence type="ECO:0000256" key="1">
    <source>
        <dbReference type="ARBA" id="ARBA00022723"/>
    </source>
</evidence>
<proteinExistence type="inferred from homology"/>
<dbReference type="PROSITE" id="PS01322">
    <property type="entry name" value="PHOSPHOTRIESTERASE_1"/>
    <property type="match status" value="1"/>
</dbReference>
<keyword evidence="2" id="KW-0378">Hydrolase</keyword>
<dbReference type="SUPFAM" id="SSF51556">
    <property type="entry name" value="Metallo-dependent hydrolases"/>
    <property type="match status" value="1"/>
</dbReference>
<evidence type="ECO:0000256" key="3">
    <source>
        <dbReference type="PIRSR" id="PIRSR601559-52"/>
    </source>
</evidence>
<comment type="similarity">
    <text evidence="4">Belongs to the metallo-dependent hydrolases superfamily. Phosphotriesterase family.</text>
</comment>
<feature type="binding site" evidence="3">
    <location>
        <position position="246"/>
    </location>
    <ligand>
        <name>a divalent metal cation</name>
        <dbReference type="ChEBI" id="CHEBI:60240"/>
        <label>2</label>
    </ligand>
</feature>
<reference evidence="5 6" key="1">
    <citation type="submission" date="2014-01" db="EMBL/GenBank/DDBJ databases">
        <title>Actinotalea ferrariae CF5-4.</title>
        <authorList>
            <person name="Chen F."/>
            <person name="Li Y."/>
            <person name="Wang G."/>
        </authorList>
    </citation>
    <scope>NUCLEOTIDE SEQUENCE [LARGE SCALE GENOMIC DNA]</scope>
    <source>
        <strain evidence="5 6">CF5-4</strain>
    </source>
</reference>
<evidence type="ECO:0000313" key="5">
    <source>
        <dbReference type="EMBL" id="EYR62036.1"/>
    </source>
</evidence>
<dbReference type="InterPro" id="IPR032466">
    <property type="entry name" value="Metal_Hydrolase"/>
</dbReference>
<feature type="binding site" evidence="3">
    <location>
        <position position="217"/>
    </location>
    <ligand>
        <name>a divalent metal cation</name>
        <dbReference type="ChEBI" id="CHEBI:60240"/>
        <label>2</label>
    </ligand>
</feature>
<sequence length="376" mass="39822">MTTSEPSGTAPSRVDGPVMVQTVTGPVRADELGVTLTHEHLFGDLSDAFHLPSDPHLLELVDVPVTPRIAAALREDPYGNRDNVRIDAEMIAEVAEEVAAFRAVGGRTVVDSSTGPERHPTALRELARRTGLQVVMAGGWCLSHGDERQFTDDDVAAMTSELVGEIREGVLLRDGTRVGVGSIGEIGVGLDFTPAERATLVAACLAQVRTGLPLFVHLPGWQRRGHEVLDVVAEHGVDPRAVVLCHMDPSGRDTGYQREIADRGVWLGFDMIAMALNYPGEGESPSVADTTAAVAGLVEDGYAGQLLLSHDVGLKVQWARNGGTGLTYVPTAFVARLVAAGVDEQLARGLLTENPAALFTAAWTGTPQARLEGPPG</sequence>
<comment type="caution">
    <text evidence="5">The sequence shown here is derived from an EMBL/GenBank/DDBJ whole genome shotgun (WGS) entry which is preliminary data.</text>
</comment>
<feature type="binding site" evidence="3">
    <location>
        <position position="185"/>
    </location>
    <ligand>
        <name>a divalent metal cation</name>
        <dbReference type="ChEBI" id="CHEBI:60240"/>
        <label>1</label>
    </ligand>
</feature>
<feature type="binding site" evidence="3">
    <location>
        <position position="40"/>
    </location>
    <ligand>
        <name>a divalent metal cation</name>
        <dbReference type="ChEBI" id="CHEBI:60240"/>
        <label>1</label>
    </ligand>
</feature>
<accession>A0A021VLH8</accession>
<evidence type="ECO:0000256" key="2">
    <source>
        <dbReference type="ARBA" id="ARBA00022801"/>
    </source>
</evidence>
<keyword evidence="6" id="KW-1185">Reference proteome</keyword>
<evidence type="ECO:0000256" key="4">
    <source>
        <dbReference type="PROSITE-ProRule" id="PRU00679"/>
    </source>
</evidence>
<comment type="cofactor">
    <cofactor evidence="3">
        <name>a divalent metal cation</name>
        <dbReference type="ChEBI" id="CHEBI:60240"/>
    </cofactor>
    <text evidence="3">Binds 2 divalent metal cations per subunit.</text>
</comment>
<keyword evidence="1 3" id="KW-0479">Metal-binding</keyword>
<dbReference type="PROSITE" id="PS51347">
    <property type="entry name" value="PHOSPHOTRIESTERASE_2"/>
    <property type="match status" value="1"/>
</dbReference>
<feature type="binding site" evidence="3">
    <location>
        <position position="185"/>
    </location>
    <ligand>
        <name>a divalent metal cation</name>
        <dbReference type="ChEBI" id="CHEBI:60240"/>
        <label>2</label>
    </ligand>
</feature>
<dbReference type="InterPro" id="IPR001559">
    <property type="entry name" value="Phosphotriesterase"/>
</dbReference>
<dbReference type="PANTHER" id="PTHR10819">
    <property type="entry name" value="PHOSPHOTRIESTERASE-RELATED"/>
    <property type="match status" value="1"/>
</dbReference>
<dbReference type="Proteomes" id="UP000019753">
    <property type="component" value="Unassembled WGS sequence"/>
</dbReference>
<feature type="binding site" evidence="3">
    <location>
        <position position="38"/>
    </location>
    <ligand>
        <name>a divalent metal cation</name>
        <dbReference type="ChEBI" id="CHEBI:60240"/>
        <label>1</label>
    </ligand>
</feature>
<feature type="binding site" evidence="3">
    <location>
        <position position="311"/>
    </location>
    <ligand>
        <name>a divalent metal cation</name>
        <dbReference type="ChEBI" id="CHEBI:60240"/>
        <label>1</label>
    </ligand>
</feature>
<dbReference type="RefSeq" id="WP_216699483.1">
    <property type="nucleotide sequence ID" value="NZ_AXCW01000353.1"/>
</dbReference>
<gene>
    <name evidence="5" type="ORF">N866_12460</name>
</gene>
<dbReference type="AlphaFoldDB" id="A0A021VLH8"/>
<comment type="caution">
    <text evidence="4">Lacks conserved residue(s) required for the propagation of feature annotation.</text>
</comment>
<dbReference type="Pfam" id="PF02126">
    <property type="entry name" value="PTE"/>
    <property type="match status" value="1"/>
</dbReference>